<keyword evidence="2" id="KW-1185">Reference proteome</keyword>
<dbReference type="EMBL" id="MU267881">
    <property type="protein sequence ID" value="KAH7907690.1"/>
    <property type="molecule type" value="Genomic_DNA"/>
</dbReference>
<dbReference type="Proteomes" id="UP000790377">
    <property type="component" value="Unassembled WGS sequence"/>
</dbReference>
<evidence type="ECO:0000313" key="2">
    <source>
        <dbReference type="Proteomes" id="UP000790377"/>
    </source>
</evidence>
<reference evidence="1" key="1">
    <citation type="journal article" date="2021" name="New Phytol.">
        <title>Evolutionary innovations through gain and loss of genes in the ectomycorrhizal Boletales.</title>
        <authorList>
            <person name="Wu G."/>
            <person name="Miyauchi S."/>
            <person name="Morin E."/>
            <person name="Kuo A."/>
            <person name="Drula E."/>
            <person name="Varga T."/>
            <person name="Kohler A."/>
            <person name="Feng B."/>
            <person name="Cao Y."/>
            <person name="Lipzen A."/>
            <person name="Daum C."/>
            <person name="Hundley H."/>
            <person name="Pangilinan J."/>
            <person name="Johnson J."/>
            <person name="Barry K."/>
            <person name="LaButti K."/>
            <person name="Ng V."/>
            <person name="Ahrendt S."/>
            <person name="Min B."/>
            <person name="Choi I.G."/>
            <person name="Park H."/>
            <person name="Plett J.M."/>
            <person name="Magnuson J."/>
            <person name="Spatafora J.W."/>
            <person name="Nagy L.G."/>
            <person name="Henrissat B."/>
            <person name="Grigoriev I.V."/>
            <person name="Yang Z.L."/>
            <person name="Xu J."/>
            <person name="Martin F.M."/>
        </authorList>
    </citation>
    <scope>NUCLEOTIDE SEQUENCE</scope>
    <source>
        <strain evidence="1">ATCC 28755</strain>
    </source>
</reference>
<organism evidence="1 2">
    <name type="scientific">Hygrophoropsis aurantiaca</name>
    <dbReference type="NCBI Taxonomy" id="72124"/>
    <lineage>
        <taxon>Eukaryota</taxon>
        <taxon>Fungi</taxon>
        <taxon>Dikarya</taxon>
        <taxon>Basidiomycota</taxon>
        <taxon>Agaricomycotina</taxon>
        <taxon>Agaricomycetes</taxon>
        <taxon>Agaricomycetidae</taxon>
        <taxon>Boletales</taxon>
        <taxon>Coniophorineae</taxon>
        <taxon>Hygrophoropsidaceae</taxon>
        <taxon>Hygrophoropsis</taxon>
    </lineage>
</organism>
<evidence type="ECO:0000313" key="1">
    <source>
        <dbReference type="EMBL" id="KAH7907690.1"/>
    </source>
</evidence>
<gene>
    <name evidence="1" type="ORF">BJ138DRAFT_1116485</name>
</gene>
<name>A0ACB8A2D2_9AGAM</name>
<protein>
    <submittedName>
        <fullName evidence="1">Quinon protein alcohol dehydrogenase-like superfamily</fullName>
    </submittedName>
</protein>
<proteinExistence type="predicted"/>
<sequence>MSTSASPELDNHPTSHLPTKVFKGHTEEVRSVAYFSDGKRMVSGSKDKSLRIWNVESGKQEGKNLEHDFEVDCIALSPDEQTLAMSTQDPLLAGGSAILWNLETRSVVWKTEEVDGWRVAFSPDGQLIAATAGNDIVLLNAETGQRIREALQFGDSYKLGVGCFLHWPMSTSASPELDNHPTSHLPTKVFKGHTEEVRSVAYFSDGKRMVSGSKDKSLRIRNVESGKQEDIGHEYSGPTTSWGQRYFMEFGDQECGVENRRGGWLAGGFFAGRAVDCSDGG</sequence>
<comment type="caution">
    <text evidence="1">The sequence shown here is derived from an EMBL/GenBank/DDBJ whole genome shotgun (WGS) entry which is preliminary data.</text>
</comment>
<accession>A0ACB8A2D2</accession>